<feature type="signal peptide" evidence="2">
    <location>
        <begin position="1"/>
        <end position="18"/>
    </location>
</feature>
<dbReference type="SUPFAM" id="SSF51261">
    <property type="entry name" value="Duplicated hybrid motif"/>
    <property type="match status" value="1"/>
</dbReference>
<dbReference type="OrthoDB" id="9809144at2"/>
<protein>
    <submittedName>
        <fullName evidence="4">Peptidase M23</fullName>
    </submittedName>
</protein>
<dbReference type="RefSeq" id="WP_135194510.1">
    <property type="nucleotide sequence ID" value="NZ_SPVH01000006.1"/>
</dbReference>
<comment type="caution">
    <text evidence="4">The sequence shown here is derived from an EMBL/GenBank/DDBJ whole genome shotgun (WGS) entry which is preliminary data.</text>
</comment>
<proteinExistence type="predicted"/>
<dbReference type="Pfam" id="PF01551">
    <property type="entry name" value="Peptidase_M23"/>
    <property type="match status" value="1"/>
</dbReference>
<keyword evidence="1" id="KW-0175">Coiled coil</keyword>
<dbReference type="AlphaFoldDB" id="A0A4Y9RW41"/>
<evidence type="ECO:0000259" key="3">
    <source>
        <dbReference type="Pfam" id="PF01551"/>
    </source>
</evidence>
<dbReference type="Gene3D" id="2.70.70.10">
    <property type="entry name" value="Glucose Permease (Domain IIA)"/>
    <property type="match status" value="1"/>
</dbReference>
<dbReference type="Proteomes" id="UP000298216">
    <property type="component" value="Unassembled WGS sequence"/>
</dbReference>
<reference evidence="4 5" key="1">
    <citation type="submission" date="2019-03" db="EMBL/GenBank/DDBJ databases">
        <title>Draft genome of Brevundimonas sp. a heavy metal resistant soil bacteria.</title>
        <authorList>
            <person name="Soto J."/>
        </authorList>
    </citation>
    <scope>NUCLEOTIDE SEQUENCE [LARGE SCALE GENOMIC DNA]</scope>
    <source>
        <strain evidence="4 5">B-10</strain>
    </source>
</reference>
<evidence type="ECO:0000313" key="5">
    <source>
        <dbReference type="Proteomes" id="UP000298216"/>
    </source>
</evidence>
<dbReference type="InterPro" id="IPR050570">
    <property type="entry name" value="Cell_wall_metabolism_enzyme"/>
</dbReference>
<dbReference type="GO" id="GO:0004222">
    <property type="term" value="F:metalloendopeptidase activity"/>
    <property type="evidence" value="ECO:0007669"/>
    <property type="project" value="TreeGrafter"/>
</dbReference>
<organism evidence="4 5">
    <name type="scientific">Brevundimonas intermedia</name>
    <dbReference type="NCBI Taxonomy" id="74315"/>
    <lineage>
        <taxon>Bacteria</taxon>
        <taxon>Pseudomonadati</taxon>
        <taxon>Pseudomonadota</taxon>
        <taxon>Alphaproteobacteria</taxon>
        <taxon>Caulobacterales</taxon>
        <taxon>Caulobacteraceae</taxon>
        <taxon>Brevundimonas</taxon>
    </lineage>
</organism>
<keyword evidence="5" id="KW-1185">Reference proteome</keyword>
<keyword evidence="2" id="KW-0732">Signal</keyword>
<feature type="coiled-coil region" evidence="1">
    <location>
        <begin position="45"/>
        <end position="100"/>
    </location>
</feature>
<evidence type="ECO:0000256" key="2">
    <source>
        <dbReference type="SAM" id="SignalP"/>
    </source>
</evidence>
<gene>
    <name evidence="4" type="ORF">EGY25_08195</name>
</gene>
<accession>A0A4Y9RW41</accession>
<name>A0A4Y9RW41_9CAUL</name>
<dbReference type="EMBL" id="SPVH01000006">
    <property type="protein sequence ID" value="TFW12025.1"/>
    <property type="molecule type" value="Genomic_DNA"/>
</dbReference>
<dbReference type="CDD" id="cd12797">
    <property type="entry name" value="M23_peptidase"/>
    <property type="match status" value="1"/>
</dbReference>
<dbReference type="InterPro" id="IPR016047">
    <property type="entry name" value="M23ase_b-sheet_dom"/>
</dbReference>
<dbReference type="PANTHER" id="PTHR21666">
    <property type="entry name" value="PEPTIDASE-RELATED"/>
    <property type="match status" value="1"/>
</dbReference>
<evidence type="ECO:0000313" key="4">
    <source>
        <dbReference type="EMBL" id="TFW12025.1"/>
    </source>
</evidence>
<evidence type="ECO:0000256" key="1">
    <source>
        <dbReference type="SAM" id="Coils"/>
    </source>
</evidence>
<feature type="chain" id="PRO_5021424861" evidence="2">
    <location>
        <begin position="19"/>
        <end position="359"/>
    </location>
</feature>
<dbReference type="InterPro" id="IPR011055">
    <property type="entry name" value="Dup_hybrid_motif"/>
</dbReference>
<sequence length="359" mass="39160">MRRAIPLSLALLTGFVCAVPAMSRQAPESELSRIQAEYRDETVRARRLRADADAAKSELAQLERRLASLRADEQTDDRQIDDQRARLQQLTEREAELVTDLARERGAQGRLLSALQMMSRRPPPPLLVPADKAIDTVRASILLKAMTPDLENRAKALGTRQAEIMRIRRLAVLSSERLLTTESEQGDRRGEIEGLTSRKTALTAVLNAEARAAERASVVLERRIRELGGAVPATQAAETPTARLPAGRARLSSPIRGAPSQTWGAGTSGWRWRADRAAVTAPADAKVAYAGPLTGWGNVVVLDLGPGWRAVIAGLDSVDVGSDARVSDGQTLGHSGPDGDIYFELRRDERPIDPEPWLQ</sequence>
<feature type="domain" description="M23ase beta-sheet core" evidence="3">
    <location>
        <begin position="270"/>
        <end position="354"/>
    </location>
</feature>
<dbReference type="PANTHER" id="PTHR21666:SF291">
    <property type="entry name" value="STAGE II SPORULATION PROTEIN Q"/>
    <property type="match status" value="1"/>
</dbReference>